<organism evidence="1 2">
    <name type="scientific">Glutamicibacter mishrai</name>
    <dbReference type="NCBI Taxonomy" id="1775880"/>
    <lineage>
        <taxon>Bacteria</taxon>
        <taxon>Bacillati</taxon>
        <taxon>Actinomycetota</taxon>
        <taxon>Actinomycetes</taxon>
        <taxon>Micrococcales</taxon>
        <taxon>Micrococcaceae</taxon>
        <taxon>Glutamicibacter</taxon>
    </lineage>
</organism>
<reference evidence="1 2" key="1">
    <citation type="submission" date="2018-09" db="EMBL/GenBank/DDBJ databases">
        <title>Glutamicibacter mishrai S5-52T (LMG 29155T = KCTC 39846T).</title>
        <authorList>
            <person name="Das S.K."/>
        </authorList>
    </citation>
    <scope>NUCLEOTIDE SEQUENCE [LARGE SCALE GENOMIC DNA]</scope>
    <source>
        <strain evidence="1 2">S5-52</strain>
    </source>
</reference>
<keyword evidence="2" id="KW-1185">Reference proteome</keyword>
<accession>A0A6H0SIV7</accession>
<protein>
    <submittedName>
        <fullName evidence="1">Uncharacterized protein</fullName>
    </submittedName>
</protein>
<name>A0A6H0SIV7_9MICC</name>
<dbReference type="EMBL" id="CP032549">
    <property type="protein sequence ID" value="QIV87328.1"/>
    <property type="molecule type" value="Genomic_DNA"/>
</dbReference>
<gene>
    <name evidence="1" type="ORF">D3791_09470</name>
</gene>
<dbReference type="AlphaFoldDB" id="A0A6H0SIV7"/>
<sequence>MRLFPDYANTVLWFNEPIEYDTAKLSDTLTHELSQWEQSYYDGLNHDYEWKSAGVARRFAAEGERLAQRVADELGDKFEIELVTSLEGSPKRKFQGRGPALNPEAAAVFDSLAIEVKDFEEEVSRAREATRRGEALDGMPMHRFQIPFSDRSNITIDNPVPDLYALSLLSRSGGSPADGAV</sequence>
<evidence type="ECO:0000313" key="2">
    <source>
        <dbReference type="Proteomes" id="UP000502331"/>
    </source>
</evidence>
<proteinExistence type="predicted"/>
<dbReference type="Proteomes" id="UP000502331">
    <property type="component" value="Chromosome"/>
</dbReference>
<evidence type="ECO:0000313" key="1">
    <source>
        <dbReference type="EMBL" id="QIV87328.1"/>
    </source>
</evidence>